<dbReference type="OrthoDB" id="7404345at2759"/>
<feature type="region of interest" description="Disordered" evidence="1">
    <location>
        <begin position="187"/>
        <end position="214"/>
    </location>
</feature>
<reference evidence="2 3" key="1">
    <citation type="journal article" date="2019" name="Commun. Biol.">
        <title>The bagworm genome reveals a unique fibroin gene that provides high tensile strength.</title>
        <authorList>
            <person name="Kono N."/>
            <person name="Nakamura H."/>
            <person name="Ohtoshi R."/>
            <person name="Tomita M."/>
            <person name="Numata K."/>
            <person name="Arakawa K."/>
        </authorList>
    </citation>
    <scope>NUCLEOTIDE SEQUENCE [LARGE SCALE GENOMIC DNA]</scope>
</reference>
<protein>
    <submittedName>
        <fullName evidence="2">Uncharacterized protein</fullName>
    </submittedName>
</protein>
<evidence type="ECO:0000313" key="2">
    <source>
        <dbReference type="EMBL" id="GBP91163.1"/>
    </source>
</evidence>
<feature type="region of interest" description="Disordered" evidence="1">
    <location>
        <begin position="78"/>
        <end position="109"/>
    </location>
</feature>
<comment type="caution">
    <text evidence="2">The sequence shown here is derived from an EMBL/GenBank/DDBJ whole genome shotgun (WGS) entry which is preliminary data.</text>
</comment>
<accession>A0A4C1ZWE2</accession>
<dbReference type="EMBL" id="BGZK01002147">
    <property type="protein sequence ID" value="GBP91163.1"/>
    <property type="molecule type" value="Genomic_DNA"/>
</dbReference>
<evidence type="ECO:0000256" key="1">
    <source>
        <dbReference type="SAM" id="MobiDB-lite"/>
    </source>
</evidence>
<dbReference type="Proteomes" id="UP000299102">
    <property type="component" value="Unassembled WGS sequence"/>
</dbReference>
<organism evidence="2 3">
    <name type="scientific">Eumeta variegata</name>
    <name type="common">Bagworm moth</name>
    <name type="synonym">Eumeta japonica</name>
    <dbReference type="NCBI Taxonomy" id="151549"/>
    <lineage>
        <taxon>Eukaryota</taxon>
        <taxon>Metazoa</taxon>
        <taxon>Ecdysozoa</taxon>
        <taxon>Arthropoda</taxon>
        <taxon>Hexapoda</taxon>
        <taxon>Insecta</taxon>
        <taxon>Pterygota</taxon>
        <taxon>Neoptera</taxon>
        <taxon>Endopterygota</taxon>
        <taxon>Lepidoptera</taxon>
        <taxon>Glossata</taxon>
        <taxon>Ditrysia</taxon>
        <taxon>Tineoidea</taxon>
        <taxon>Psychidae</taxon>
        <taxon>Oiketicinae</taxon>
        <taxon>Eumeta</taxon>
    </lineage>
</organism>
<feature type="compositionally biased region" description="Polar residues" evidence="1">
    <location>
        <begin position="92"/>
        <end position="106"/>
    </location>
</feature>
<keyword evidence="3" id="KW-1185">Reference proteome</keyword>
<name>A0A4C1ZWE2_EUMVA</name>
<evidence type="ECO:0000313" key="3">
    <source>
        <dbReference type="Proteomes" id="UP000299102"/>
    </source>
</evidence>
<proteinExistence type="predicted"/>
<sequence length="260" mass="28643">MHKPFMTYGVTHKLIPQGLRSPPPRKSRARPFAYCVTERESRAGRGLLTSVFGNATTVSATNGLTCYRRSFHLSTPMTACRTHDPRRPRPGDSSSTTPQSTEFTTNPLPPSLSVFNATSLVIGNDLLSLIKKTRRSERFPRAINDHPFRGPSRAYYCRSYGMRGPFYRSRPIRPGARTFSIILAERSRKPPKRRQPRTPAVGFRAGPPDAESATKTLSSNFHFAPSVFAAQILERNVGTSGNVHPAMADAGEPSTAAWAG</sequence>
<feature type="compositionally biased region" description="Basic and acidic residues" evidence="1">
    <location>
        <begin position="81"/>
        <end position="90"/>
    </location>
</feature>
<gene>
    <name evidence="2" type="ORF">EVAR_67273_1</name>
</gene>
<dbReference type="AlphaFoldDB" id="A0A4C1ZWE2"/>